<keyword evidence="1" id="KW-0812">Transmembrane</keyword>
<sequence>MTKTAKHSLLFRVWIHIRGLLALVIVLFGILVGLISLILPNEELYKQYVVDFLTKQWNKQVKIEKISGKWQGFGPKFIIDGLVIKDTDEVTIQQATLNINVFKYILPEGSTGISLEISDIEVDLEQKASGQIVLENNEEQQSFSQQLEKLLATGALSIKNLSLNLHDPHHQTKNKINSEITVQQSTSHRAFALELHSKELANQVIIKSITEKPNDFMQQARWYVETDNLSLSNLGKLIHKSYLPRSLVDAQLWFATNQGNIVKLIAKAKLHHKLFNSNPEDYDIKGMAELIYQGNKHDWSAELSIADIKTKSISQDKIIIQLARKDSFIYINADVLDIPLLKAITQIVNISSTEFDSLVLHGKLTDVTIKYDVNLRRIVAAKINFHQLDLAAEFGQFTNISGVVSLQNEQIRLLIDADAGTADIPNFIRGQVKWDKLLVSAQTSMQDDDLDIRINSLWCDCNDFILDGAARFTFDEQLFVDLSVAVYDAKVNQLYKYWPSNIWKPNVLNFLDTALVEGVVENGMIIYHGLVSEHPFNHHQGVFLTRSNLTGATVNYHKDWPMVKNFHAIVDTINQKLIVKSSQGQVVAAQINQVTAVIANFKEPLLTVAVNASGNDNFLIDFLNQSPMQAGLNVLDEDIVLSGVQQIKVDIELPLDKPHINVEPSGTINFSQTNFQIGQFQLQDLTGAITFSGFSLILQNLTAKFLNQAVTVTGKIINEPDKEPVVDVLLDGNYDITTFETVLGFKLPAIGSSAWLFSIANTNSDEISFKAESDLIGTQLDMPQPFTKPAEQLTPLSITCILPCIDSDWNIDFADKLTSSFNFAAKTGEFQLNKLIFGSANKENLEAKFGGQLDVVNVDEWIDILVNNKPTDATNSFPFKQMSLHINKAIFMARELLDINLKIAANDDGIILDIDGRSIKGRIIIANDIDRKGITVQLEKLHWQAQNTATATETIPQHHISQVSKDYPALHIWIGDFIYDGIPLGETRIEVRPVTEGIRVEKFDTKSALMQLNINGIWLRNQGERGSSKFNIIMTSPDIAKFLEKLGFAAPISQAKTIIDMQAQWQDFPSQFEIKNISGTMRVEIGKGEVVDAKPGMGRILGLFSLTNLPRRLILDFKDVFGKGLTFQSMQGDFTLKDGVAHTDAFVIDSSSAQIIITGKTGLASQDYDQMVVVIPRVGRILPTIGVIAGGAVGAAAGFLVQGMFRKGLKNIGKIVYKVTGSWDEPIIELIATESKDNNIKNEK</sequence>
<protein>
    <recommendedName>
        <fullName evidence="2">YhdP central domain-containing protein</fullName>
    </recommendedName>
</protein>
<dbReference type="Pfam" id="PF13116">
    <property type="entry name" value="YhdP"/>
    <property type="match status" value="1"/>
</dbReference>
<feature type="domain" description="YhdP central" evidence="2">
    <location>
        <begin position="17"/>
        <end position="1228"/>
    </location>
</feature>
<dbReference type="PANTHER" id="PTHR38690">
    <property type="entry name" value="PROTEASE-RELATED"/>
    <property type="match status" value="1"/>
</dbReference>
<evidence type="ECO:0000256" key="1">
    <source>
        <dbReference type="SAM" id="Phobius"/>
    </source>
</evidence>
<dbReference type="InterPro" id="IPR025263">
    <property type="entry name" value="YhdP_central"/>
</dbReference>
<dbReference type="EMBL" id="UOEW01000070">
    <property type="protein sequence ID" value="VAW34280.1"/>
    <property type="molecule type" value="Genomic_DNA"/>
</dbReference>
<evidence type="ECO:0000313" key="3">
    <source>
        <dbReference type="EMBL" id="VAW34280.1"/>
    </source>
</evidence>
<dbReference type="AlphaFoldDB" id="A0A3B0V074"/>
<reference evidence="3" key="1">
    <citation type="submission" date="2018-06" db="EMBL/GenBank/DDBJ databases">
        <authorList>
            <person name="Zhirakovskaya E."/>
        </authorList>
    </citation>
    <scope>NUCLEOTIDE SEQUENCE</scope>
</reference>
<organism evidence="3">
    <name type="scientific">hydrothermal vent metagenome</name>
    <dbReference type="NCBI Taxonomy" id="652676"/>
    <lineage>
        <taxon>unclassified sequences</taxon>
        <taxon>metagenomes</taxon>
        <taxon>ecological metagenomes</taxon>
    </lineage>
</organism>
<evidence type="ECO:0000259" key="2">
    <source>
        <dbReference type="Pfam" id="PF13116"/>
    </source>
</evidence>
<keyword evidence="1" id="KW-1133">Transmembrane helix</keyword>
<feature type="transmembrane region" description="Helical" evidence="1">
    <location>
        <begin position="20"/>
        <end position="39"/>
    </location>
</feature>
<gene>
    <name evidence="3" type="ORF">MNBD_GAMMA01-1239</name>
</gene>
<feature type="transmembrane region" description="Helical" evidence="1">
    <location>
        <begin position="1181"/>
        <end position="1201"/>
    </location>
</feature>
<name>A0A3B0V074_9ZZZZ</name>
<dbReference type="InterPro" id="IPR011836">
    <property type="entry name" value="YhdP"/>
</dbReference>
<proteinExistence type="predicted"/>
<dbReference type="PANTHER" id="PTHR38690:SF1">
    <property type="entry name" value="PROTEASE"/>
    <property type="match status" value="1"/>
</dbReference>
<keyword evidence="1" id="KW-0472">Membrane</keyword>
<accession>A0A3B0V074</accession>
<dbReference type="NCBIfam" id="TIGR02099">
    <property type="entry name" value="YhdP family protein"/>
    <property type="match status" value="1"/>
</dbReference>